<reference evidence="1" key="1">
    <citation type="submission" date="2020-11" db="EMBL/GenBank/DDBJ databases">
        <authorList>
            <person name="Whitehead M."/>
        </authorList>
    </citation>
    <scope>NUCLEOTIDE SEQUENCE</scope>
    <source>
        <strain evidence="1">EGII</strain>
    </source>
</reference>
<sequence length="145" mass="16797">MSYLSTHFPSLILKSSLSLRKSSNFDALNSGFTNLELIALQKAWSTIEPRLRQLSTEILTDLFSEHYEIMDKIREDDGKLCNFEVINHIYWLLLLYGTIIKHNLTPMKTRKVVEPLTVQMGKYAMDLNSINVCTLHNSKFIFIAR</sequence>
<keyword evidence="2" id="KW-1185">Reference proteome</keyword>
<dbReference type="AlphaFoldDB" id="A0A811U452"/>
<dbReference type="Proteomes" id="UP000606786">
    <property type="component" value="Unassembled WGS sequence"/>
</dbReference>
<evidence type="ECO:0000313" key="1">
    <source>
        <dbReference type="EMBL" id="CAD6993784.1"/>
    </source>
</evidence>
<protein>
    <submittedName>
        <fullName evidence="1">(Mediterranean fruit fly) hypothetical protein</fullName>
    </submittedName>
</protein>
<gene>
    <name evidence="1" type="ORF">CCAP1982_LOCUS2582</name>
</gene>
<proteinExistence type="predicted"/>
<dbReference type="OrthoDB" id="7751476at2759"/>
<comment type="caution">
    <text evidence="1">The sequence shown here is derived from an EMBL/GenBank/DDBJ whole genome shotgun (WGS) entry which is preliminary data.</text>
</comment>
<name>A0A811U452_CERCA</name>
<organism evidence="1 2">
    <name type="scientific">Ceratitis capitata</name>
    <name type="common">Mediterranean fruit fly</name>
    <name type="synonym">Tephritis capitata</name>
    <dbReference type="NCBI Taxonomy" id="7213"/>
    <lineage>
        <taxon>Eukaryota</taxon>
        <taxon>Metazoa</taxon>
        <taxon>Ecdysozoa</taxon>
        <taxon>Arthropoda</taxon>
        <taxon>Hexapoda</taxon>
        <taxon>Insecta</taxon>
        <taxon>Pterygota</taxon>
        <taxon>Neoptera</taxon>
        <taxon>Endopterygota</taxon>
        <taxon>Diptera</taxon>
        <taxon>Brachycera</taxon>
        <taxon>Muscomorpha</taxon>
        <taxon>Tephritoidea</taxon>
        <taxon>Tephritidae</taxon>
        <taxon>Ceratitis</taxon>
        <taxon>Ceratitis</taxon>
    </lineage>
</organism>
<dbReference type="EMBL" id="CAJHJT010000001">
    <property type="protein sequence ID" value="CAD6993784.1"/>
    <property type="molecule type" value="Genomic_DNA"/>
</dbReference>
<evidence type="ECO:0000313" key="2">
    <source>
        <dbReference type="Proteomes" id="UP000606786"/>
    </source>
</evidence>
<accession>A0A811U452</accession>